<dbReference type="InterPro" id="IPR014710">
    <property type="entry name" value="RmlC-like_jellyroll"/>
</dbReference>
<dbReference type="PRINTS" id="PR00439">
    <property type="entry name" value="11SGLOBULIN"/>
</dbReference>
<dbReference type="GO" id="GO:0045735">
    <property type="term" value="F:nutrient reservoir activity"/>
    <property type="evidence" value="ECO:0007669"/>
    <property type="project" value="UniProtKB-KW"/>
</dbReference>
<evidence type="ECO:0000256" key="4">
    <source>
        <dbReference type="ARBA" id="ARBA00023157"/>
    </source>
</evidence>
<evidence type="ECO:0000313" key="7">
    <source>
        <dbReference type="Proteomes" id="UP000824469"/>
    </source>
</evidence>
<dbReference type="OMA" id="WLACHAV"/>
<keyword evidence="7" id="KW-1185">Reference proteome</keyword>
<feature type="domain" description="Cupin type-1" evidence="5">
    <location>
        <begin position="4"/>
        <end position="105"/>
    </location>
</feature>
<dbReference type="SMART" id="SM00835">
    <property type="entry name" value="Cupin_1"/>
    <property type="match status" value="1"/>
</dbReference>
<dbReference type="PANTHER" id="PTHR31189:SF54">
    <property type="entry name" value="11S GLOBULIN SEED STORAGE PROTEIN 2-LIKE"/>
    <property type="match status" value="1"/>
</dbReference>
<proteinExistence type="inferred from homology"/>
<comment type="caution">
    <text evidence="6">The sequence shown here is derived from an EMBL/GenBank/DDBJ whole genome shotgun (WGS) entry which is preliminary data.</text>
</comment>
<accession>A0AA38F7T5</accession>
<dbReference type="AlphaFoldDB" id="A0AA38F7T5"/>
<evidence type="ECO:0000256" key="1">
    <source>
        <dbReference type="ARBA" id="ARBA00007178"/>
    </source>
</evidence>
<dbReference type="EMBL" id="JAHRHJ020000011">
    <property type="protein sequence ID" value="KAH9295854.1"/>
    <property type="molecule type" value="Genomic_DNA"/>
</dbReference>
<keyword evidence="4" id="KW-1015">Disulfide bond</keyword>
<comment type="similarity">
    <text evidence="1">Belongs to the 11S seed storage protein (globulins) family.</text>
</comment>
<evidence type="ECO:0000259" key="5">
    <source>
        <dbReference type="SMART" id="SM00835"/>
    </source>
</evidence>
<dbReference type="Gene3D" id="2.60.120.10">
    <property type="entry name" value="Jelly Rolls"/>
    <property type="match status" value="1"/>
</dbReference>
<evidence type="ECO:0000256" key="2">
    <source>
        <dbReference type="ARBA" id="ARBA00022761"/>
    </source>
</evidence>
<dbReference type="PANTHER" id="PTHR31189">
    <property type="entry name" value="OS03G0336100 PROTEIN-RELATED"/>
    <property type="match status" value="1"/>
</dbReference>
<dbReference type="Proteomes" id="UP000824469">
    <property type="component" value="Unassembled WGS sequence"/>
</dbReference>
<keyword evidence="3" id="KW-0708">Seed storage protein</keyword>
<organism evidence="6 7">
    <name type="scientific">Taxus chinensis</name>
    <name type="common">Chinese yew</name>
    <name type="synonym">Taxus wallichiana var. chinensis</name>
    <dbReference type="NCBI Taxonomy" id="29808"/>
    <lineage>
        <taxon>Eukaryota</taxon>
        <taxon>Viridiplantae</taxon>
        <taxon>Streptophyta</taxon>
        <taxon>Embryophyta</taxon>
        <taxon>Tracheophyta</taxon>
        <taxon>Spermatophyta</taxon>
        <taxon>Pinopsida</taxon>
        <taxon>Pinidae</taxon>
        <taxon>Conifers II</taxon>
        <taxon>Cupressales</taxon>
        <taxon>Taxaceae</taxon>
        <taxon>Taxus</taxon>
    </lineage>
</organism>
<dbReference type="InterPro" id="IPR006044">
    <property type="entry name" value="11S_seedstore_pln"/>
</dbReference>
<name>A0AA38F7T5_TAXCH</name>
<dbReference type="InterPro" id="IPR006045">
    <property type="entry name" value="Cupin_1"/>
</dbReference>
<evidence type="ECO:0000256" key="3">
    <source>
        <dbReference type="ARBA" id="ARBA00023129"/>
    </source>
</evidence>
<dbReference type="SUPFAM" id="SSF51182">
    <property type="entry name" value="RmlC-like cupins"/>
    <property type="match status" value="1"/>
</dbReference>
<reference evidence="6 7" key="1">
    <citation type="journal article" date="2021" name="Nat. Plants">
        <title>The Taxus genome provides insights into paclitaxel biosynthesis.</title>
        <authorList>
            <person name="Xiong X."/>
            <person name="Gou J."/>
            <person name="Liao Q."/>
            <person name="Li Y."/>
            <person name="Zhou Q."/>
            <person name="Bi G."/>
            <person name="Li C."/>
            <person name="Du R."/>
            <person name="Wang X."/>
            <person name="Sun T."/>
            <person name="Guo L."/>
            <person name="Liang H."/>
            <person name="Lu P."/>
            <person name="Wu Y."/>
            <person name="Zhang Z."/>
            <person name="Ro D.K."/>
            <person name="Shang Y."/>
            <person name="Huang S."/>
            <person name="Yan J."/>
        </authorList>
    </citation>
    <scope>NUCLEOTIDE SEQUENCE [LARGE SCALE GENOMIC DNA]</scope>
    <source>
        <strain evidence="6">Ta-2019</strain>
    </source>
</reference>
<dbReference type="InterPro" id="IPR011051">
    <property type="entry name" value="RmlC_Cupin_sf"/>
</dbReference>
<evidence type="ECO:0000313" key="6">
    <source>
        <dbReference type="EMBL" id="KAH9295854.1"/>
    </source>
</evidence>
<sequence length="113" mass="12703">MACLQRAMFAPSWLACHAVTYATRGNARIQGVENRGRKVFDGRIEEGQSMVIPQYYGVVKRASEQGFEWITFTTCHSPMRSSFSGRNSVLKAMPQEVVMNEHNVRASSCVEVE</sequence>
<protein>
    <recommendedName>
        <fullName evidence="5">Cupin type-1 domain-containing protein</fullName>
    </recommendedName>
</protein>
<gene>
    <name evidence="6" type="ORF">KI387_039442</name>
</gene>
<dbReference type="InterPro" id="IPR050253">
    <property type="entry name" value="Seed_Storage-Functional"/>
</dbReference>
<dbReference type="Pfam" id="PF00190">
    <property type="entry name" value="Cupin_1"/>
    <property type="match status" value="1"/>
</dbReference>
<keyword evidence="2" id="KW-0758">Storage protein</keyword>